<dbReference type="InterPro" id="IPR011067">
    <property type="entry name" value="Plasmid_toxin/cell-grow_inhib"/>
</dbReference>
<dbReference type="GO" id="GO:0006402">
    <property type="term" value="P:mRNA catabolic process"/>
    <property type="evidence" value="ECO:0007669"/>
    <property type="project" value="TreeGrafter"/>
</dbReference>
<dbReference type="GO" id="GO:0016075">
    <property type="term" value="P:rRNA catabolic process"/>
    <property type="evidence" value="ECO:0007669"/>
    <property type="project" value="TreeGrafter"/>
</dbReference>
<dbReference type="GO" id="GO:0003677">
    <property type="term" value="F:DNA binding"/>
    <property type="evidence" value="ECO:0007669"/>
    <property type="project" value="InterPro"/>
</dbReference>
<dbReference type="GO" id="GO:0016787">
    <property type="term" value="F:hydrolase activity"/>
    <property type="evidence" value="ECO:0007669"/>
    <property type="project" value="UniProtKB-KW"/>
</dbReference>
<dbReference type="GO" id="GO:0004521">
    <property type="term" value="F:RNA endonuclease activity"/>
    <property type="evidence" value="ECO:0007669"/>
    <property type="project" value="TreeGrafter"/>
</dbReference>
<dbReference type="KEGG" id="ter:Tery_0630"/>
<dbReference type="EC" id="3.1.-.-" evidence="3"/>
<accession>Q118K2</accession>
<sequence>MLINQGDIFWIELGEPSGSKTSYRHPHVVIQNNVFNFSLINTVVVCSLGSNLKLAAVPGNIVLSLGEANLPDQRVVNISQIFTVEKAKLIDKIGTLSPERIEQILNGVELLLKPTDMES</sequence>
<dbReference type="OrthoDB" id="9793906at2"/>
<gene>
    <name evidence="4" type="ordered locus">Tery_0630</name>
</gene>
<dbReference type="HOGENOM" id="CLU_121823_1_1_3"/>
<reference evidence="4" key="1">
    <citation type="submission" date="2006-06" db="EMBL/GenBank/DDBJ databases">
        <title>Complete sequence of Trichodesmium erythraeum IMS101.</title>
        <authorList>
            <consortium name="US DOE Joint Genome Institute"/>
            <person name="Copeland A."/>
            <person name="Lucas S."/>
            <person name="Lapidus A."/>
            <person name="Barry K."/>
            <person name="Detter J.C."/>
            <person name="Glavina del Rio T."/>
            <person name="Hammon N."/>
            <person name="Israni S."/>
            <person name="Dalin E."/>
            <person name="Tice H."/>
            <person name="Pitluck S."/>
            <person name="Kiss H."/>
            <person name="Munk A.C."/>
            <person name="Brettin T."/>
            <person name="Bruce D."/>
            <person name="Han C."/>
            <person name="Tapia R."/>
            <person name="Gilna P."/>
            <person name="Schmutz J."/>
            <person name="Larimer F."/>
            <person name="Land M."/>
            <person name="Hauser L."/>
            <person name="Kyrpides N."/>
            <person name="Kim E."/>
            <person name="Richardson P."/>
        </authorList>
    </citation>
    <scope>NUCLEOTIDE SEQUENCE [LARGE SCALE GENOMIC DNA]</scope>
    <source>
        <strain evidence="4">IMS101</strain>
    </source>
</reference>
<organism evidence="4">
    <name type="scientific">Trichodesmium erythraeum (strain IMS101)</name>
    <dbReference type="NCBI Taxonomy" id="203124"/>
    <lineage>
        <taxon>Bacteria</taxon>
        <taxon>Bacillati</taxon>
        <taxon>Cyanobacteriota</taxon>
        <taxon>Cyanophyceae</taxon>
        <taxon>Oscillatoriophycideae</taxon>
        <taxon>Oscillatoriales</taxon>
        <taxon>Microcoleaceae</taxon>
        <taxon>Trichodesmium</taxon>
    </lineage>
</organism>
<keyword evidence="3" id="KW-0255">Endonuclease</keyword>
<evidence type="ECO:0000313" key="4">
    <source>
        <dbReference type="EMBL" id="ABG50072.1"/>
    </source>
</evidence>
<dbReference type="AlphaFoldDB" id="Q118K2"/>
<comment type="function">
    <text evidence="3">Toxic component of a type II toxin-antitoxin (TA) system.</text>
</comment>
<evidence type="ECO:0000256" key="3">
    <source>
        <dbReference type="PIRNR" id="PIRNR033490"/>
    </source>
</evidence>
<dbReference type="Gene3D" id="2.30.30.110">
    <property type="match status" value="1"/>
</dbReference>
<keyword evidence="3" id="KW-0540">Nuclease</keyword>
<dbReference type="STRING" id="203124.Tery_0630"/>
<dbReference type="PANTHER" id="PTHR33988:SF2">
    <property type="entry name" value="ENDORIBONUCLEASE MAZF"/>
    <property type="match status" value="1"/>
</dbReference>
<dbReference type="PANTHER" id="PTHR33988">
    <property type="entry name" value="ENDORIBONUCLEASE MAZF-RELATED"/>
    <property type="match status" value="1"/>
</dbReference>
<proteinExistence type="inferred from homology"/>
<dbReference type="EMBL" id="CP000393">
    <property type="protein sequence ID" value="ABG50072.1"/>
    <property type="molecule type" value="Genomic_DNA"/>
</dbReference>
<keyword evidence="3" id="KW-0378">Hydrolase</keyword>
<dbReference type="SUPFAM" id="SSF50118">
    <property type="entry name" value="Cell growth inhibitor/plasmid maintenance toxic component"/>
    <property type="match status" value="1"/>
</dbReference>
<keyword evidence="2" id="KW-1277">Toxin-antitoxin system</keyword>
<dbReference type="eggNOG" id="COG2337">
    <property type="taxonomic scope" value="Bacteria"/>
</dbReference>
<dbReference type="PIRSF" id="PIRSF033490">
    <property type="entry name" value="MazF"/>
    <property type="match status" value="1"/>
</dbReference>
<evidence type="ECO:0000256" key="1">
    <source>
        <dbReference type="ARBA" id="ARBA00007521"/>
    </source>
</evidence>
<dbReference type="Pfam" id="PF02452">
    <property type="entry name" value="PemK_toxin"/>
    <property type="match status" value="1"/>
</dbReference>
<protein>
    <recommendedName>
        <fullName evidence="3">mRNA interferase</fullName>
        <ecNumber evidence="3">3.1.-.-</ecNumber>
    </recommendedName>
</protein>
<dbReference type="InterPro" id="IPR003477">
    <property type="entry name" value="PemK-like"/>
</dbReference>
<comment type="similarity">
    <text evidence="1 3">Belongs to the PemK/MazF family.</text>
</comment>
<evidence type="ECO:0000256" key="2">
    <source>
        <dbReference type="ARBA" id="ARBA00022649"/>
    </source>
</evidence>
<name>Q118K2_TRIEI</name>
<dbReference type="RefSeq" id="WP_011610465.1">
    <property type="nucleotide sequence ID" value="NC_008312.1"/>
</dbReference>